<evidence type="ECO:0000256" key="7">
    <source>
        <dbReference type="ARBA" id="ARBA00023461"/>
    </source>
</evidence>
<dbReference type="InterPro" id="IPR019352">
    <property type="entry name" value="SPRING1"/>
</dbReference>
<keyword evidence="6" id="KW-0325">Glycoprotein</keyword>
<dbReference type="PANTHER" id="PTHR13481:SF0">
    <property type="entry name" value="SREBP REGULATING GENE PROTEIN"/>
    <property type="match status" value="1"/>
</dbReference>
<evidence type="ECO:0000256" key="1">
    <source>
        <dbReference type="ARBA" id="ARBA00004194"/>
    </source>
</evidence>
<accession>A0A7S0VP30</accession>
<keyword evidence="2" id="KW-0812">Transmembrane</keyword>
<evidence type="ECO:0000256" key="2">
    <source>
        <dbReference type="ARBA" id="ARBA00022692"/>
    </source>
</evidence>
<feature type="chain" id="PRO_5031128214" description="SREBP regulating gene protein" evidence="9">
    <location>
        <begin position="25"/>
        <end position="307"/>
    </location>
</feature>
<reference evidence="10" key="1">
    <citation type="submission" date="2021-01" db="EMBL/GenBank/DDBJ databases">
        <authorList>
            <person name="Corre E."/>
            <person name="Pelletier E."/>
            <person name="Niang G."/>
            <person name="Scheremetjew M."/>
            <person name="Finn R."/>
            <person name="Kale V."/>
            <person name="Holt S."/>
            <person name="Cochrane G."/>
            <person name="Meng A."/>
            <person name="Brown T."/>
            <person name="Cohen L."/>
        </authorList>
    </citation>
    <scope>NUCLEOTIDE SEQUENCE</scope>
    <source>
        <strain evidence="10">SAG 63-3</strain>
    </source>
</reference>
<evidence type="ECO:0000256" key="6">
    <source>
        <dbReference type="ARBA" id="ARBA00023180"/>
    </source>
</evidence>
<organism evidence="10">
    <name type="scientific">Polytomella parva</name>
    <dbReference type="NCBI Taxonomy" id="51329"/>
    <lineage>
        <taxon>Eukaryota</taxon>
        <taxon>Viridiplantae</taxon>
        <taxon>Chlorophyta</taxon>
        <taxon>core chlorophytes</taxon>
        <taxon>Chlorophyceae</taxon>
        <taxon>CS clade</taxon>
        <taxon>Chlamydomonadales</taxon>
        <taxon>Chlamydomonadaceae</taxon>
        <taxon>Polytomella</taxon>
    </lineage>
</organism>
<evidence type="ECO:0000256" key="4">
    <source>
        <dbReference type="ARBA" id="ARBA00023034"/>
    </source>
</evidence>
<keyword evidence="9" id="KW-0732">Signal</keyword>
<dbReference type="AlphaFoldDB" id="A0A7S0VP30"/>
<keyword evidence="4" id="KW-0333">Golgi apparatus</keyword>
<evidence type="ECO:0000256" key="5">
    <source>
        <dbReference type="ARBA" id="ARBA00023136"/>
    </source>
</evidence>
<evidence type="ECO:0000256" key="8">
    <source>
        <dbReference type="ARBA" id="ARBA00023485"/>
    </source>
</evidence>
<dbReference type="Pfam" id="PF10218">
    <property type="entry name" value="SPRING1"/>
    <property type="match status" value="1"/>
</dbReference>
<dbReference type="EMBL" id="HBFM01033169">
    <property type="protein sequence ID" value="CAD8792186.1"/>
    <property type="molecule type" value="Transcribed_RNA"/>
</dbReference>
<comment type="similarity">
    <text evidence="7">Belongs to the SPRING family.</text>
</comment>
<comment type="subcellular location">
    <subcellularLocation>
        <location evidence="1">Golgi apparatus membrane</location>
        <topology evidence="1">Single-pass membrane protein</topology>
    </subcellularLocation>
</comment>
<sequence length="307" mass="34263">MQVNERFLLILALLLCLGTNFARGRPQSQQHICNNTRSGRDYLADNQGYLCQREDFNYDTGCCSSGKRYDCSFCSPQDSCCSVYEGCVSCCLRSDKHASRRFQTTSLYASAVVRKNFTTPFDFCMSICRTHPLSTAHENNYVSNRHHCFSNNRRPMVEKWNTLDSLKDVVVVAGDESANCNSACAKVRSRAPDSGIIPSSSSIAPNNAISVLGRFSLLIREEKEKKFICSEKHMKLMSSCDLLREHFACEAGCTITPSSEGTMSGYVVSSAGKEKRPAFCFKARNPESQTCSQSENRIRRVCPCVEA</sequence>
<feature type="signal peptide" evidence="9">
    <location>
        <begin position="1"/>
        <end position="24"/>
    </location>
</feature>
<dbReference type="GO" id="GO:2000640">
    <property type="term" value="P:positive regulation of SREBP signaling pathway"/>
    <property type="evidence" value="ECO:0007669"/>
    <property type="project" value="InterPro"/>
</dbReference>
<name>A0A7S0VP30_9CHLO</name>
<evidence type="ECO:0000256" key="9">
    <source>
        <dbReference type="SAM" id="SignalP"/>
    </source>
</evidence>
<keyword evidence="5" id="KW-0472">Membrane</keyword>
<dbReference type="GO" id="GO:0000139">
    <property type="term" value="C:Golgi membrane"/>
    <property type="evidence" value="ECO:0007669"/>
    <property type="project" value="UniProtKB-SubCell"/>
</dbReference>
<gene>
    <name evidence="10" type="ORF">PPAR00522_LOCUS21689</name>
</gene>
<evidence type="ECO:0000256" key="3">
    <source>
        <dbReference type="ARBA" id="ARBA00022989"/>
    </source>
</evidence>
<keyword evidence="3" id="KW-1133">Transmembrane helix</keyword>
<dbReference type="PANTHER" id="PTHR13481">
    <property type="entry name" value="SREBP REGULATING GENE PROTEIN"/>
    <property type="match status" value="1"/>
</dbReference>
<protein>
    <recommendedName>
        <fullName evidence="8">SREBP regulating gene protein</fullName>
    </recommendedName>
</protein>
<evidence type="ECO:0000313" key="10">
    <source>
        <dbReference type="EMBL" id="CAD8792186.1"/>
    </source>
</evidence>
<proteinExistence type="inferred from homology"/>